<dbReference type="EMBL" id="KI925457">
    <property type="protein sequence ID" value="ETW83445.1"/>
    <property type="molecule type" value="Genomic_DNA"/>
</dbReference>
<dbReference type="Pfam" id="PF00004">
    <property type="entry name" value="AAA"/>
    <property type="match status" value="1"/>
</dbReference>
<evidence type="ECO:0000256" key="3">
    <source>
        <dbReference type="ARBA" id="ARBA00022705"/>
    </source>
</evidence>
<keyword evidence="4" id="KW-0479">Metal-binding</keyword>
<dbReference type="InterPro" id="IPR003593">
    <property type="entry name" value="AAA+_ATPase"/>
</dbReference>
<dbReference type="GeneID" id="20668757"/>
<dbReference type="Pfam" id="PF22606">
    <property type="entry name" value="Cdc6-ORC-like_ATPase_lid"/>
    <property type="match status" value="1"/>
</dbReference>
<organism evidence="13 14">
    <name type="scientific">Heterobasidion irregulare (strain TC 32-1)</name>
    <dbReference type="NCBI Taxonomy" id="747525"/>
    <lineage>
        <taxon>Eukaryota</taxon>
        <taxon>Fungi</taxon>
        <taxon>Dikarya</taxon>
        <taxon>Basidiomycota</taxon>
        <taxon>Agaricomycotina</taxon>
        <taxon>Agaricomycetes</taxon>
        <taxon>Russulales</taxon>
        <taxon>Bondarzewiaceae</taxon>
        <taxon>Heterobasidion</taxon>
        <taxon>Heterobasidion annosum species complex</taxon>
    </lineage>
</organism>
<keyword evidence="7" id="KW-0460">Magnesium</keyword>
<keyword evidence="8 10" id="KW-0238">DNA-binding</keyword>
<reference evidence="13 14" key="1">
    <citation type="journal article" date="2012" name="New Phytol.">
        <title>Insight into trade-off between wood decay and parasitism from the genome of a fungal forest pathogen.</title>
        <authorList>
            <person name="Olson A."/>
            <person name="Aerts A."/>
            <person name="Asiegbu F."/>
            <person name="Belbahri L."/>
            <person name="Bouzid O."/>
            <person name="Broberg A."/>
            <person name="Canback B."/>
            <person name="Coutinho P.M."/>
            <person name="Cullen D."/>
            <person name="Dalman K."/>
            <person name="Deflorio G."/>
            <person name="van Diepen L.T."/>
            <person name="Dunand C."/>
            <person name="Duplessis S."/>
            <person name="Durling M."/>
            <person name="Gonthier P."/>
            <person name="Grimwood J."/>
            <person name="Fossdal C.G."/>
            <person name="Hansson D."/>
            <person name="Henrissat B."/>
            <person name="Hietala A."/>
            <person name="Himmelstrand K."/>
            <person name="Hoffmeister D."/>
            <person name="Hogberg N."/>
            <person name="James T.Y."/>
            <person name="Karlsson M."/>
            <person name="Kohler A."/>
            <person name="Kues U."/>
            <person name="Lee Y.H."/>
            <person name="Lin Y.C."/>
            <person name="Lind M."/>
            <person name="Lindquist E."/>
            <person name="Lombard V."/>
            <person name="Lucas S."/>
            <person name="Lunden K."/>
            <person name="Morin E."/>
            <person name="Murat C."/>
            <person name="Park J."/>
            <person name="Raffaello T."/>
            <person name="Rouze P."/>
            <person name="Salamov A."/>
            <person name="Schmutz J."/>
            <person name="Solheim H."/>
            <person name="Stahlberg J."/>
            <person name="Velez H."/>
            <person name="de Vries R.P."/>
            <person name="Wiebenga A."/>
            <person name="Woodward S."/>
            <person name="Yakovlev I."/>
            <person name="Garbelotto M."/>
            <person name="Martin F."/>
            <person name="Grigoriev I.V."/>
            <person name="Stenlid J."/>
        </authorList>
    </citation>
    <scope>NUCLEOTIDE SEQUENCE [LARGE SCALE GENOMIC DNA]</scope>
    <source>
        <strain evidence="13 14">TC 32-1</strain>
    </source>
</reference>
<dbReference type="Gene3D" id="3.40.50.300">
    <property type="entry name" value="P-loop containing nucleotide triphosphate hydrolases"/>
    <property type="match status" value="1"/>
</dbReference>
<evidence type="ECO:0000256" key="4">
    <source>
        <dbReference type="ARBA" id="ARBA00022723"/>
    </source>
</evidence>
<dbReference type="GO" id="GO:0046872">
    <property type="term" value="F:metal ion binding"/>
    <property type="evidence" value="ECO:0007669"/>
    <property type="project" value="UniProtKB-KW"/>
</dbReference>
<dbReference type="InterPro" id="IPR003959">
    <property type="entry name" value="ATPase_AAA_core"/>
</dbReference>
<evidence type="ECO:0000256" key="7">
    <source>
        <dbReference type="ARBA" id="ARBA00022842"/>
    </source>
</evidence>
<protein>
    <recommendedName>
        <fullName evidence="10">Origin recognition complex subunit 1</fullName>
    </recommendedName>
</protein>
<dbReference type="OrthoDB" id="1926878at2759"/>
<name>W4KDQ4_HETIT</name>
<dbReference type="FunCoup" id="W4KDQ4">
    <property type="interactions" value="167"/>
</dbReference>
<dbReference type="FunFam" id="3.40.50.300:FF:000199">
    <property type="entry name" value="Origin recognition complex subunit 1"/>
    <property type="match status" value="1"/>
</dbReference>
<comment type="function">
    <text evidence="10">Component of the origin recognition complex (ORC) that binds origins of replication. DNA-binding is ATP-dependent, however specific DNA sequences that define origins of replication have not been identified so far. ORC is required to assemble the pre-replication complex necessary to initiate DNA replication.</text>
</comment>
<feature type="region of interest" description="Disordered" evidence="11">
    <location>
        <begin position="190"/>
        <end position="221"/>
    </location>
</feature>
<dbReference type="Gene3D" id="2.30.30.490">
    <property type="match status" value="1"/>
</dbReference>
<evidence type="ECO:0000256" key="11">
    <source>
        <dbReference type="SAM" id="MobiDB-lite"/>
    </source>
</evidence>
<dbReference type="GO" id="GO:0033314">
    <property type="term" value="P:mitotic DNA replication checkpoint signaling"/>
    <property type="evidence" value="ECO:0007669"/>
    <property type="project" value="TreeGrafter"/>
</dbReference>
<feature type="compositionally biased region" description="Acidic residues" evidence="11">
    <location>
        <begin position="294"/>
        <end position="304"/>
    </location>
</feature>
<dbReference type="GO" id="GO:0005664">
    <property type="term" value="C:nuclear origin of replication recognition complex"/>
    <property type="evidence" value="ECO:0007669"/>
    <property type="project" value="TreeGrafter"/>
</dbReference>
<keyword evidence="6 10" id="KW-0067">ATP-binding</keyword>
<dbReference type="STRING" id="747525.W4KDQ4"/>
<feature type="region of interest" description="Disordered" evidence="11">
    <location>
        <begin position="1"/>
        <end position="46"/>
    </location>
</feature>
<dbReference type="PANTHER" id="PTHR10763">
    <property type="entry name" value="CELL DIVISION CONTROL PROTEIN 6-RELATED"/>
    <property type="match status" value="1"/>
</dbReference>
<keyword evidence="9 10" id="KW-0539">Nucleus</keyword>
<dbReference type="SMART" id="SM00439">
    <property type="entry name" value="BAH"/>
    <property type="match status" value="1"/>
</dbReference>
<feature type="compositionally biased region" description="Polar residues" evidence="11">
    <location>
        <begin position="12"/>
        <end position="25"/>
    </location>
</feature>
<feature type="compositionally biased region" description="Polar residues" evidence="11">
    <location>
        <begin position="190"/>
        <end position="209"/>
    </location>
</feature>
<dbReference type="eggNOG" id="KOG1514">
    <property type="taxonomic scope" value="Eukaryota"/>
</dbReference>
<keyword evidence="5 10" id="KW-0547">Nucleotide-binding</keyword>
<dbReference type="GO" id="GO:0016887">
    <property type="term" value="F:ATP hydrolysis activity"/>
    <property type="evidence" value="ECO:0007669"/>
    <property type="project" value="InterPro"/>
</dbReference>
<dbReference type="InParanoid" id="W4KDQ4"/>
<dbReference type="GO" id="GO:0003682">
    <property type="term" value="F:chromatin binding"/>
    <property type="evidence" value="ECO:0007669"/>
    <property type="project" value="InterPro"/>
</dbReference>
<evidence type="ECO:0000256" key="10">
    <source>
        <dbReference type="RuleBase" id="RU365058"/>
    </source>
</evidence>
<comment type="subunit">
    <text evidence="10">ORC is composed of six subunits.</text>
</comment>
<dbReference type="Pfam" id="PF01426">
    <property type="entry name" value="BAH"/>
    <property type="match status" value="1"/>
</dbReference>
<dbReference type="PANTHER" id="PTHR10763:SF23">
    <property type="entry name" value="ORIGIN RECOGNITION COMPLEX SUBUNIT 1"/>
    <property type="match status" value="1"/>
</dbReference>
<sequence length="816" mass="91951">PLPTTPRRSRRFQPNVTRGRSPTSRPETDAWISGAPAHSRCTTHEDMIPEDEEDAKDIEDLETMFHGQFIRRSQNRGRAALRTYSRKASSSRTREEGKDETFKIGDTVLVATDPKKPSVGVIIAMWEIRSREESADVPRMRVRVHWFLRPTELPQTRAKRNHFQNEVYYSLDRTSPLSTSSIISHCTITDQPDSNATVKSSAAWSVSPSKRQRISDDSDSANTDAGEKFYCGIAVDSQRGLFYELDWRRHRDHALSLCPETGGVAEWGTGSSWRVSVEIPKKTRSATLRKIDEERDGDDNDDEYKADNQNVSDHSDSETSTHDHVSEDDESAPTLPRTPSKKRKRIFSTPTKPRTNTTPRSTPRKRTRSIAQPTPHSKAALRRRARKVTVRAPPPELVGNVEQLPRDPYLRAMHILHVAARPEALPCREEEYQRIMRSVEELLEEGSGGCIYISGVPGTGKTATVHAVVRQLKRMAEQNEVNPFTYVEINGLRIPEPSAAYGLLWEAVSGHDAAEDGRLRISSKEALNSLTKHFSSGGRMGPRGHACIVLMDELDQLMTTKQDVVYNFFNWPTLVGSKIVVIAVANTMDLPERVMTGRVRSRLGMIRINFQPYTTQQLEKIVRSRLEIAKEDLESGPVDVISPDGVKFASMKVSSISGDARRVLDICRRTVELVRPLKRVARTEDVKEVIKIMQNSPTAAYLRDCSFHERLMLAALLKCMKKEGVEEIKWSDIQYQHCLYQAGLAGDDDSTRNPTPSEFRYILDSLLASRALLIEDGALSLKKPDGERRLILNLEQVEVERVLGDVGGSRWKNALS</sequence>
<dbReference type="Gene3D" id="1.10.8.60">
    <property type="match status" value="1"/>
</dbReference>
<dbReference type="SUPFAM" id="SSF52540">
    <property type="entry name" value="P-loop containing nucleoside triphosphate hydrolases"/>
    <property type="match status" value="1"/>
</dbReference>
<dbReference type="CDD" id="cd00009">
    <property type="entry name" value="AAA"/>
    <property type="match status" value="1"/>
</dbReference>
<evidence type="ECO:0000256" key="5">
    <source>
        <dbReference type="ARBA" id="ARBA00022741"/>
    </source>
</evidence>
<dbReference type="AlphaFoldDB" id="W4KDQ4"/>
<dbReference type="KEGG" id="hir:HETIRDRAFT_235897"/>
<feature type="non-terminal residue" evidence="13">
    <location>
        <position position="1"/>
    </location>
</feature>
<gene>
    <name evidence="13" type="ORF">HETIRDRAFT_235897</name>
</gene>
<dbReference type="GO" id="GO:0003688">
    <property type="term" value="F:DNA replication origin binding"/>
    <property type="evidence" value="ECO:0007669"/>
    <property type="project" value="UniProtKB-ARBA"/>
</dbReference>
<dbReference type="InterPro" id="IPR050311">
    <property type="entry name" value="ORC1/CDC6"/>
</dbReference>
<dbReference type="InterPro" id="IPR001025">
    <property type="entry name" value="BAH_dom"/>
</dbReference>
<dbReference type="InterPro" id="IPR043151">
    <property type="entry name" value="BAH_sf"/>
</dbReference>
<evidence type="ECO:0000259" key="12">
    <source>
        <dbReference type="PROSITE" id="PS51038"/>
    </source>
</evidence>
<evidence type="ECO:0000256" key="1">
    <source>
        <dbReference type="ARBA" id="ARBA00004123"/>
    </source>
</evidence>
<dbReference type="HOGENOM" id="CLU_012774_1_0_1"/>
<dbReference type="Proteomes" id="UP000030671">
    <property type="component" value="Unassembled WGS sequence"/>
</dbReference>
<evidence type="ECO:0000313" key="13">
    <source>
        <dbReference type="EMBL" id="ETW83445.1"/>
    </source>
</evidence>
<feature type="non-terminal residue" evidence="13">
    <location>
        <position position="816"/>
    </location>
</feature>
<comment type="subcellular location">
    <subcellularLocation>
        <location evidence="1 10">Nucleus</location>
    </subcellularLocation>
</comment>
<feature type="region of interest" description="Disordered" evidence="11">
    <location>
        <begin position="288"/>
        <end position="387"/>
    </location>
</feature>
<evidence type="ECO:0000256" key="2">
    <source>
        <dbReference type="ARBA" id="ARBA00008398"/>
    </source>
</evidence>
<dbReference type="PROSITE" id="PS51038">
    <property type="entry name" value="BAH"/>
    <property type="match status" value="1"/>
</dbReference>
<evidence type="ECO:0000256" key="6">
    <source>
        <dbReference type="ARBA" id="ARBA00022840"/>
    </source>
</evidence>
<dbReference type="GO" id="GO:0006270">
    <property type="term" value="P:DNA replication initiation"/>
    <property type="evidence" value="ECO:0007669"/>
    <property type="project" value="TreeGrafter"/>
</dbReference>
<evidence type="ECO:0000313" key="14">
    <source>
        <dbReference type="Proteomes" id="UP000030671"/>
    </source>
</evidence>
<comment type="similarity">
    <text evidence="2 10">Belongs to the ORC1 family.</text>
</comment>
<accession>W4KDQ4</accession>
<proteinExistence type="inferred from homology"/>
<feature type="domain" description="BAH" evidence="12">
    <location>
        <begin position="100"/>
        <end position="246"/>
    </location>
</feature>
<keyword evidence="14" id="KW-1185">Reference proteome</keyword>
<evidence type="ECO:0000256" key="9">
    <source>
        <dbReference type="ARBA" id="ARBA00023242"/>
    </source>
</evidence>
<dbReference type="InterPro" id="IPR054425">
    <property type="entry name" value="Cdc6_ORC1-like_ATPase_lid"/>
</dbReference>
<dbReference type="GO" id="GO:0005524">
    <property type="term" value="F:ATP binding"/>
    <property type="evidence" value="ECO:0007669"/>
    <property type="project" value="UniProtKB-KW"/>
</dbReference>
<feature type="compositionally biased region" description="Low complexity" evidence="11">
    <location>
        <begin position="348"/>
        <end position="361"/>
    </location>
</feature>
<feature type="compositionally biased region" description="Basic and acidic residues" evidence="11">
    <location>
        <begin position="313"/>
        <end position="325"/>
    </location>
</feature>
<evidence type="ECO:0000256" key="8">
    <source>
        <dbReference type="ARBA" id="ARBA00023125"/>
    </source>
</evidence>
<keyword evidence="3 10" id="KW-0235">DNA replication</keyword>
<dbReference type="InterPro" id="IPR027417">
    <property type="entry name" value="P-loop_NTPase"/>
</dbReference>
<dbReference type="RefSeq" id="XP_009545693.1">
    <property type="nucleotide sequence ID" value="XM_009547398.1"/>
</dbReference>
<dbReference type="SMART" id="SM00382">
    <property type="entry name" value="AAA"/>
    <property type="match status" value="1"/>
</dbReference>